<dbReference type="Gene3D" id="3.30.910.20">
    <property type="entry name" value="Skp domain"/>
    <property type="match status" value="1"/>
</dbReference>
<protein>
    <submittedName>
        <fullName evidence="6">Outer membrane protein H</fullName>
    </submittedName>
</protein>
<keyword evidence="3" id="KW-0175">Coiled coil</keyword>
<keyword evidence="2 5" id="KW-0732">Signal</keyword>
<dbReference type="GO" id="GO:0051082">
    <property type="term" value="F:unfolded protein binding"/>
    <property type="evidence" value="ECO:0007669"/>
    <property type="project" value="InterPro"/>
</dbReference>
<name>A0A367ZR53_9BACT</name>
<sequence length="208" mass="23099">MRLSLRLSAFTLLLVFAGSTVFAFQFGYVDAAKIFAKYSETQKTKELLESEKAKLQKQLDAKKQELTDLNTRYMQTAKQIQDLRDAKKEAEAKKLEPKLKAEREALANANSEIQKFFEESQKRLYELEDEKMGALSKTLDDTVDLVIKKIAAAKGLEAVFEKRFCYFGGIDITDEVLAELNKGKAPATAAPAATPAPATAAPARPKSK</sequence>
<evidence type="ECO:0000256" key="1">
    <source>
        <dbReference type="ARBA" id="ARBA00009091"/>
    </source>
</evidence>
<feature type="coiled-coil region" evidence="3">
    <location>
        <begin position="38"/>
        <end position="119"/>
    </location>
</feature>
<dbReference type="SMART" id="SM00935">
    <property type="entry name" value="OmpH"/>
    <property type="match status" value="1"/>
</dbReference>
<dbReference type="GO" id="GO:0005829">
    <property type="term" value="C:cytosol"/>
    <property type="evidence" value="ECO:0007669"/>
    <property type="project" value="TreeGrafter"/>
</dbReference>
<dbReference type="Proteomes" id="UP000252355">
    <property type="component" value="Unassembled WGS sequence"/>
</dbReference>
<organism evidence="6 7">
    <name type="scientific">Candidatus Ozemobacter sibiricus</name>
    <dbReference type="NCBI Taxonomy" id="2268124"/>
    <lineage>
        <taxon>Bacteria</taxon>
        <taxon>Candidatus Ozemobacteria</taxon>
        <taxon>Candidatus Ozemobacterales</taxon>
        <taxon>Candidatus Ozemobacteraceae</taxon>
        <taxon>Candidatus Ozemobacter</taxon>
    </lineage>
</organism>
<proteinExistence type="inferred from homology"/>
<evidence type="ECO:0000256" key="4">
    <source>
        <dbReference type="SAM" id="MobiDB-lite"/>
    </source>
</evidence>
<gene>
    <name evidence="6" type="ORF">OZSIB_3975</name>
</gene>
<dbReference type="InterPro" id="IPR024930">
    <property type="entry name" value="Skp_dom_sf"/>
</dbReference>
<dbReference type="InterPro" id="IPR005632">
    <property type="entry name" value="Chaperone_Skp"/>
</dbReference>
<dbReference type="SUPFAM" id="SSF111384">
    <property type="entry name" value="OmpH-like"/>
    <property type="match status" value="1"/>
</dbReference>
<dbReference type="AlphaFoldDB" id="A0A367ZR53"/>
<evidence type="ECO:0000256" key="3">
    <source>
        <dbReference type="SAM" id="Coils"/>
    </source>
</evidence>
<feature type="chain" id="PRO_5017059940" evidence="5">
    <location>
        <begin position="24"/>
        <end position="208"/>
    </location>
</feature>
<evidence type="ECO:0000313" key="7">
    <source>
        <dbReference type="Proteomes" id="UP000252355"/>
    </source>
</evidence>
<feature type="signal peptide" evidence="5">
    <location>
        <begin position="1"/>
        <end position="23"/>
    </location>
</feature>
<dbReference type="PANTHER" id="PTHR35089:SF1">
    <property type="entry name" value="CHAPERONE PROTEIN SKP"/>
    <property type="match status" value="1"/>
</dbReference>
<evidence type="ECO:0000256" key="2">
    <source>
        <dbReference type="ARBA" id="ARBA00022729"/>
    </source>
</evidence>
<dbReference type="EMBL" id="QOQW01000010">
    <property type="protein sequence ID" value="RCK79821.1"/>
    <property type="molecule type" value="Genomic_DNA"/>
</dbReference>
<feature type="compositionally biased region" description="Low complexity" evidence="4">
    <location>
        <begin position="185"/>
        <end position="208"/>
    </location>
</feature>
<feature type="region of interest" description="Disordered" evidence="4">
    <location>
        <begin position="183"/>
        <end position="208"/>
    </location>
</feature>
<accession>A0A367ZR53</accession>
<dbReference type="Pfam" id="PF03938">
    <property type="entry name" value="OmpH"/>
    <property type="match status" value="1"/>
</dbReference>
<reference evidence="6 7" key="1">
    <citation type="submission" date="2018-05" db="EMBL/GenBank/DDBJ databases">
        <title>A metagenomic window into the 2 km-deep terrestrial subsurface aquifer revealed taxonomically and functionally diverse microbial community comprising novel uncultured bacterial lineages.</title>
        <authorList>
            <person name="Kadnikov V.V."/>
            <person name="Mardanov A.V."/>
            <person name="Beletsky A.V."/>
            <person name="Banks D."/>
            <person name="Pimenov N.V."/>
            <person name="Frank Y.A."/>
            <person name="Karnachuk O.V."/>
            <person name="Ravin N.V."/>
        </authorList>
    </citation>
    <scope>NUCLEOTIDE SEQUENCE [LARGE SCALE GENOMIC DNA]</scope>
    <source>
        <strain evidence="6">BY5</strain>
    </source>
</reference>
<evidence type="ECO:0000313" key="6">
    <source>
        <dbReference type="EMBL" id="RCK79821.1"/>
    </source>
</evidence>
<comment type="caution">
    <text evidence="6">The sequence shown here is derived from an EMBL/GenBank/DDBJ whole genome shotgun (WGS) entry which is preliminary data.</text>
</comment>
<comment type="similarity">
    <text evidence="1">Belongs to the Skp family.</text>
</comment>
<evidence type="ECO:0000256" key="5">
    <source>
        <dbReference type="SAM" id="SignalP"/>
    </source>
</evidence>
<dbReference type="PANTHER" id="PTHR35089">
    <property type="entry name" value="CHAPERONE PROTEIN SKP"/>
    <property type="match status" value="1"/>
</dbReference>
<dbReference type="GO" id="GO:0050821">
    <property type="term" value="P:protein stabilization"/>
    <property type="evidence" value="ECO:0007669"/>
    <property type="project" value="TreeGrafter"/>
</dbReference>